<proteinExistence type="predicted"/>
<evidence type="ECO:0000313" key="2">
    <source>
        <dbReference type="Proteomes" id="UP000694421"/>
    </source>
</evidence>
<organism evidence="1 2">
    <name type="scientific">Salvator merianae</name>
    <name type="common">Argentine black and white tegu</name>
    <name type="synonym">Tupinambis merianae</name>
    <dbReference type="NCBI Taxonomy" id="96440"/>
    <lineage>
        <taxon>Eukaryota</taxon>
        <taxon>Metazoa</taxon>
        <taxon>Chordata</taxon>
        <taxon>Craniata</taxon>
        <taxon>Vertebrata</taxon>
        <taxon>Euteleostomi</taxon>
        <taxon>Lepidosauria</taxon>
        <taxon>Squamata</taxon>
        <taxon>Bifurcata</taxon>
        <taxon>Unidentata</taxon>
        <taxon>Episquamata</taxon>
        <taxon>Laterata</taxon>
        <taxon>Teiioidea</taxon>
        <taxon>Teiidae</taxon>
        <taxon>Salvator</taxon>
    </lineage>
</organism>
<dbReference type="SUPFAM" id="SSF54236">
    <property type="entry name" value="Ubiquitin-like"/>
    <property type="match status" value="1"/>
</dbReference>
<reference evidence="1" key="2">
    <citation type="submission" date="2025-09" db="UniProtKB">
        <authorList>
            <consortium name="Ensembl"/>
        </authorList>
    </citation>
    <scope>IDENTIFICATION</scope>
</reference>
<sequence>MSTSPLEEVKTENNDYINLRVAGQDGFVTEFKIKRCTPLSKLVKAYRV</sequence>
<dbReference type="Ensembl" id="ENSSMRT00000027083.1">
    <property type="protein sequence ID" value="ENSSMRP00000023140.1"/>
    <property type="gene ID" value="ENSSMRG00000017971.1"/>
</dbReference>
<accession>A0A8D0DXG9</accession>
<dbReference type="AlphaFoldDB" id="A0A8D0DXG9"/>
<dbReference type="Gene3D" id="3.10.20.90">
    <property type="entry name" value="Phosphatidylinositol 3-kinase Catalytic Subunit, Chain A, domain 1"/>
    <property type="match status" value="1"/>
</dbReference>
<evidence type="ECO:0000313" key="1">
    <source>
        <dbReference type="Ensembl" id="ENSSMRP00000023140.1"/>
    </source>
</evidence>
<dbReference type="InterPro" id="IPR029071">
    <property type="entry name" value="Ubiquitin-like_domsf"/>
</dbReference>
<protein>
    <submittedName>
        <fullName evidence="1">Uncharacterized protein</fullName>
    </submittedName>
</protein>
<reference evidence="1" key="1">
    <citation type="submission" date="2025-08" db="UniProtKB">
        <authorList>
            <consortium name="Ensembl"/>
        </authorList>
    </citation>
    <scope>IDENTIFICATION</scope>
</reference>
<dbReference type="GeneTree" id="ENSGT00940000169203"/>
<name>A0A8D0DXG9_SALMN</name>
<keyword evidence="2" id="KW-1185">Reference proteome</keyword>
<dbReference type="Proteomes" id="UP000694421">
    <property type="component" value="Unplaced"/>
</dbReference>